<name>A0ABW5EWE9_9BURK</name>
<feature type="domain" description="DUF6896" evidence="1">
    <location>
        <begin position="44"/>
        <end position="166"/>
    </location>
</feature>
<evidence type="ECO:0000313" key="3">
    <source>
        <dbReference type="Proteomes" id="UP001597287"/>
    </source>
</evidence>
<dbReference type="Pfam" id="PF21837">
    <property type="entry name" value="DUF6896"/>
    <property type="match status" value="1"/>
</dbReference>
<evidence type="ECO:0000313" key="2">
    <source>
        <dbReference type="EMBL" id="MFD2321042.1"/>
    </source>
</evidence>
<gene>
    <name evidence="2" type="ORF">ACFSPV_20315</name>
</gene>
<dbReference type="Proteomes" id="UP001597287">
    <property type="component" value="Unassembled WGS sequence"/>
</dbReference>
<dbReference type="RefSeq" id="WP_386849632.1">
    <property type="nucleotide sequence ID" value="NZ_JBHUIG010000023.1"/>
</dbReference>
<reference evidence="3" key="1">
    <citation type="journal article" date="2019" name="Int. J. Syst. Evol. Microbiol.">
        <title>The Global Catalogue of Microorganisms (GCM) 10K type strain sequencing project: providing services to taxonomists for standard genome sequencing and annotation.</title>
        <authorList>
            <consortium name="The Broad Institute Genomics Platform"/>
            <consortium name="The Broad Institute Genome Sequencing Center for Infectious Disease"/>
            <person name="Wu L."/>
            <person name="Ma J."/>
        </authorList>
    </citation>
    <scope>NUCLEOTIDE SEQUENCE [LARGE SCALE GENOMIC DNA]</scope>
    <source>
        <strain evidence="3">CCUG 62793</strain>
    </source>
</reference>
<comment type="caution">
    <text evidence="2">The sequence shown here is derived from an EMBL/GenBank/DDBJ whole genome shotgun (WGS) entry which is preliminary data.</text>
</comment>
<keyword evidence="3" id="KW-1185">Reference proteome</keyword>
<evidence type="ECO:0000259" key="1">
    <source>
        <dbReference type="Pfam" id="PF21837"/>
    </source>
</evidence>
<dbReference type="InterPro" id="IPR054191">
    <property type="entry name" value="DUF6896"/>
</dbReference>
<protein>
    <submittedName>
        <fullName evidence="2">DUF6896 domain-containing protein</fullName>
    </submittedName>
</protein>
<accession>A0ABW5EWE9</accession>
<dbReference type="EMBL" id="JBHUIG010000023">
    <property type="protein sequence ID" value="MFD2321042.1"/>
    <property type="molecule type" value="Genomic_DNA"/>
</dbReference>
<organism evidence="2 3">
    <name type="scientific">Delftia deserti</name>
    <dbReference type="NCBI Taxonomy" id="1651218"/>
    <lineage>
        <taxon>Bacteria</taxon>
        <taxon>Pseudomonadati</taxon>
        <taxon>Pseudomonadota</taxon>
        <taxon>Betaproteobacteria</taxon>
        <taxon>Burkholderiales</taxon>
        <taxon>Comamonadaceae</taxon>
        <taxon>Delftia</taxon>
    </lineage>
</organism>
<proteinExistence type="predicted"/>
<sequence length="171" mass="20026">MQQAHEARNDDKPGTPRSCRCSFKYNKVLTMVDYSLIKNIAFGIKRYVEKQEILHTSFMKTHSDIVKLSNIEFLPRSGFIFDEEMNKWKFKKHGCGYEFSHESTIIDINDYFLSNGDFFNVNRLSFYFESIKFNFKNQDADDAIKSALIYLESTGNIVKVLPTGYYRFLSS</sequence>